<organism evidence="8 9">
    <name type="scientific">Suicoccus acidiformans</name>
    <dbReference type="NCBI Taxonomy" id="2036206"/>
    <lineage>
        <taxon>Bacteria</taxon>
        <taxon>Bacillati</taxon>
        <taxon>Bacillota</taxon>
        <taxon>Bacilli</taxon>
        <taxon>Lactobacillales</taxon>
        <taxon>Aerococcaceae</taxon>
        <taxon>Suicoccus</taxon>
    </lineage>
</organism>
<dbReference type="GO" id="GO:0070475">
    <property type="term" value="P:rRNA base methylation"/>
    <property type="evidence" value="ECO:0007669"/>
    <property type="project" value="UniProtKB-UniRule"/>
</dbReference>
<dbReference type="InterPro" id="IPR029063">
    <property type="entry name" value="SAM-dependent_MTases_sf"/>
</dbReference>
<evidence type="ECO:0000256" key="3">
    <source>
        <dbReference type="ARBA" id="ARBA00022552"/>
    </source>
</evidence>
<dbReference type="HAMAP" id="MF_01007">
    <property type="entry name" value="16SrRNA_methyltr_H"/>
    <property type="match status" value="1"/>
</dbReference>
<dbReference type="Gene3D" id="1.10.150.170">
    <property type="entry name" value="Putative methyltransferase TM0872, insert domain"/>
    <property type="match status" value="1"/>
</dbReference>
<dbReference type="SUPFAM" id="SSF53335">
    <property type="entry name" value="S-adenosyl-L-methionine-dependent methyltransferases"/>
    <property type="match status" value="1"/>
</dbReference>
<keyword evidence="9" id="KW-1185">Reference proteome</keyword>
<dbReference type="GO" id="GO:0005737">
    <property type="term" value="C:cytoplasm"/>
    <property type="evidence" value="ECO:0007669"/>
    <property type="project" value="UniProtKB-SubCell"/>
</dbReference>
<dbReference type="Pfam" id="PF01795">
    <property type="entry name" value="Methyltransf_5"/>
    <property type="match status" value="1"/>
</dbReference>
<dbReference type="InterPro" id="IPR002903">
    <property type="entry name" value="RsmH"/>
</dbReference>
<proteinExistence type="inferred from homology"/>
<keyword evidence="6 7" id="KW-0949">S-adenosyl-L-methionine</keyword>
<name>A0A347WLM0_9LACT</name>
<dbReference type="KEGG" id="abae:CL176_08180"/>
<dbReference type="EMBL" id="CP023434">
    <property type="protein sequence ID" value="AXY25977.1"/>
    <property type="molecule type" value="Genomic_DNA"/>
</dbReference>
<dbReference type="Gene3D" id="3.40.50.150">
    <property type="entry name" value="Vaccinia Virus protein VP39"/>
    <property type="match status" value="1"/>
</dbReference>
<keyword evidence="5 7" id="KW-0808">Transferase</keyword>
<evidence type="ECO:0000256" key="1">
    <source>
        <dbReference type="ARBA" id="ARBA00010396"/>
    </source>
</evidence>
<dbReference type="Proteomes" id="UP000263232">
    <property type="component" value="Chromosome"/>
</dbReference>
<feature type="binding site" evidence="7">
    <location>
        <position position="103"/>
    </location>
    <ligand>
        <name>S-adenosyl-L-methionine</name>
        <dbReference type="ChEBI" id="CHEBI:59789"/>
    </ligand>
</feature>
<evidence type="ECO:0000256" key="4">
    <source>
        <dbReference type="ARBA" id="ARBA00022603"/>
    </source>
</evidence>
<dbReference type="NCBIfam" id="TIGR00006">
    <property type="entry name" value="16S rRNA (cytosine(1402)-N(4))-methyltransferase RsmH"/>
    <property type="match status" value="1"/>
</dbReference>
<dbReference type="PIRSF" id="PIRSF004486">
    <property type="entry name" value="MraW"/>
    <property type="match status" value="1"/>
</dbReference>
<evidence type="ECO:0000313" key="8">
    <source>
        <dbReference type="EMBL" id="AXY25977.1"/>
    </source>
</evidence>
<dbReference type="FunFam" id="1.10.150.170:FF:000001">
    <property type="entry name" value="Ribosomal RNA small subunit methyltransferase H"/>
    <property type="match status" value="1"/>
</dbReference>
<comment type="subcellular location">
    <subcellularLocation>
        <location evidence="7">Cytoplasm</location>
    </subcellularLocation>
</comment>
<feature type="binding site" evidence="7">
    <location>
        <begin position="33"/>
        <end position="35"/>
    </location>
    <ligand>
        <name>S-adenosyl-L-methionine</name>
        <dbReference type="ChEBI" id="CHEBI:59789"/>
    </ligand>
</feature>
<feature type="binding site" evidence="7">
    <location>
        <position position="53"/>
    </location>
    <ligand>
        <name>S-adenosyl-L-methionine</name>
        <dbReference type="ChEBI" id="CHEBI:59789"/>
    </ligand>
</feature>
<comment type="similarity">
    <text evidence="1 7">Belongs to the methyltransferase superfamily. RsmH family.</text>
</comment>
<sequence>MSFQHETVLLKETIDGLEVNPNGIYVDCTLGGAGHAEYLLSKLTNRGHLYAFDQDITAIENAQERLAQYIQAGQVTFVHRNFRELKPALSELGVKYVDGVYYDLGVSSPQLDQAERGFSYNKEARLDMRMNQSQALTAYDVVNEWPYEDLVRIIHRYGEERFAKRIARAIEQKRSETPIESTIELSELIKEAIPAATRRTGPHPAKRTFQAIRIAVNDELGALEESLEDALSMLKVGGRVSVISFHSLEDRLVKQMFNQVSAQPELPPNLPVMPDRVQPEFERITRKPILASDDELTDNHRSRSAKLRIIERKRFNDSH</sequence>
<reference evidence="8 9" key="1">
    <citation type="submission" date="2017-09" db="EMBL/GenBank/DDBJ databases">
        <title>Complete genome sequence of Oxytococcus suis strain ZY16052.</title>
        <authorList>
            <person name="Li F."/>
        </authorList>
    </citation>
    <scope>NUCLEOTIDE SEQUENCE [LARGE SCALE GENOMIC DNA]</scope>
    <source>
        <strain evidence="8 9">ZY16052</strain>
    </source>
</reference>
<dbReference type="OrthoDB" id="9806637at2"/>
<dbReference type="SUPFAM" id="SSF81799">
    <property type="entry name" value="Putative methyltransferase TM0872, insert domain"/>
    <property type="match status" value="1"/>
</dbReference>
<keyword evidence="4 7" id="KW-0489">Methyltransferase</keyword>
<accession>A0A347WLM0</accession>
<dbReference type="EC" id="2.1.1.199" evidence="7"/>
<feature type="binding site" evidence="7">
    <location>
        <position position="82"/>
    </location>
    <ligand>
        <name>S-adenosyl-L-methionine</name>
        <dbReference type="ChEBI" id="CHEBI:59789"/>
    </ligand>
</feature>
<evidence type="ECO:0000256" key="7">
    <source>
        <dbReference type="HAMAP-Rule" id="MF_01007"/>
    </source>
</evidence>
<evidence type="ECO:0000313" key="9">
    <source>
        <dbReference type="Proteomes" id="UP000263232"/>
    </source>
</evidence>
<evidence type="ECO:0000256" key="2">
    <source>
        <dbReference type="ARBA" id="ARBA00022490"/>
    </source>
</evidence>
<evidence type="ECO:0000256" key="6">
    <source>
        <dbReference type="ARBA" id="ARBA00022691"/>
    </source>
</evidence>
<dbReference type="PANTHER" id="PTHR11265:SF0">
    <property type="entry name" value="12S RRNA N4-METHYLCYTIDINE METHYLTRANSFERASE"/>
    <property type="match status" value="1"/>
</dbReference>
<protein>
    <recommendedName>
        <fullName evidence="7">Ribosomal RNA small subunit methyltransferase H</fullName>
        <ecNumber evidence="7">2.1.1.199</ecNumber>
    </recommendedName>
    <alternativeName>
        <fullName evidence="7">16S rRNA m(4)C1402 methyltransferase</fullName>
    </alternativeName>
    <alternativeName>
        <fullName evidence="7">rRNA (cytosine-N(4)-)-methyltransferase RsmH</fullName>
    </alternativeName>
</protein>
<dbReference type="InterPro" id="IPR023397">
    <property type="entry name" value="SAM-dep_MeTrfase_MraW_recog"/>
</dbReference>
<comment type="catalytic activity">
    <reaction evidence="7">
        <text>cytidine(1402) in 16S rRNA + S-adenosyl-L-methionine = N(4)-methylcytidine(1402) in 16S rRNA + S-adenosyl-L-homocysteine + H(+)</text>
        <dbReference type="Rhea" id="RHEA:42928"/>
        <dbReference type="Rhea" id="RHEA-COMP:10286"/>
        <dbReference type="Rhea" id="RHEA-COMP:10287"/>
        <dbReference type="ChEBI" id="CHEBI:15378"/>
        <dbReference type="ChEBI" id="CHEBI:57856"/>
        <dbReference type="ChEBI" id="CHEBI:59789"/>
        <dbReference type="ChEBI" id="CHEBI:74506"/>
        <dbReference type="ChEBI" id="CHEBI:82748"/>
        <dbReference type="EC" id="2.1.1.199"/>
    </reaction>
</comment>
<dbReference type="PANTHER" id="PTHR11265">
    <property type="entry name" value="S-ADENOSYL-METHYLTRANSFERASE MRAW"/>
    <property type="match status" value="1"/>
</dbReference>
<dbReference type="GO" id="GO:0071424">
    <property type="term" value="F:rRNA (cytosine-N4-)-methyltransferase activity"/>
    <property type="evidence" value="ECO:0007669"/>
    <property type="project" value="UniProtKB-UniRule"/>
</dbReference>
<dbReference type="RefSeq" id="WP_118990877.1">
    <property type="nucleotide sequence ID" value="NZ_CP023434.1"/>
</dbReference>
<gene>
    <name evidence="7" type="primary">rsmH</name>
    <name evidence="8" type="ORF">CL176_08180</name>
</gene>
<feature type="binding site" evidence="7">
    <location>
        <position position="110"/>
    </location>
    <ligand>
        <name>S-adenosyl-L-methionine</name>
        <dbReference type="ChEBI" id="CHEBI:59789"/>
    </ligand>
</feature>
<evidence type="ECO:0000256" key="5">
    <source>
        <dbReference type="ARBA" id="ARBA00022679"/>
    </source>
</evidence>
<dbReference type="AlphaFoldDB" id="A0A347WLM0"/>
<keyword evidence="2 7" id="KW-0963">Cytoplasm</keyword>
<comment type="function">
    <text evidence="7">Specifically methylates the N4 position of cytidine in position 1402 (C1402) of 16S rRNA.</text>
</comment>
<keyword evidence="3 7" id="KW-0698">rRNA processing</keyword>